<dbReference type="GO" id="GO:0015192">
    <property type="term" value="F:L-phenylalanine transmembrane transporter activity"/>
    <property type="evidence" value="ECO:0007669"/>
    <property type="project" value="TreeGrafter"/>
</dbReference>
<dbReference type="AlphaFoldDB" id="A0A9D1EIF2"/>
<dbReference type="GO" id="GO:0005304">
    <property type="term" value="F:L-valine transmembrane transporter activity"/>
    <property type="evidence" value="ECO:0007669"/>
    <property type="project" value="TreeGrafter"/>
</dbReference>
<keyword evidence="3 5" id="KW-0067">ATP-binding</keyword>
<dbReference type="InterPro" id="IPR003593">
    <property type="entry name" value="AAA+_ATPase"/>
</dbReference>
<dbReference type="GO" id="GO:0015188">
    <property type="term" value="F:L-isoleucine transmembrane transporter activity"/>
    <property type="evidence" value="ECO:0007669"/>
    <property type="project" value="TreeGrafter"/>
</dbReference>
<dbReference type="PROSITE" id="PS50893">
    <property type="entry name" value="ABC_TRANSPORTER_2"/>
    <property type="match status" value="1"/>
</dbReference>
<keyword evidence="2" id="KW-0547">Nucleotide-binding</keyword>
<evidence type="ECO:0000256" key="2">
    <source>
        <dbReference type="ARBA" id="ARBA00022741"/>
    </source>
</evidence>
<evidence type="ECO:0000313" key="5">
    <source>
        <dbReference type="EMBL" id="HIR92613.1"/>
    </source>
</evidence>
<accession>A0A9D1EIF2</accession>
<dbReference type="GO" id="GO:1903805">
    <property type="term" value="P:L-valine import across plasma membrane"/>
    <property type="evidence" value="ECO:0007669"/>
    <property type="project" value="TreeGrafter"/>
</dbReference>
<comment type="caution">
    <text evidence="5">The sequence shown here is derived from an EMBL/GenBank/DDBJ whole genome shotgun (WGS) entry which is preliminary data.</text>
</comment>
<organism evidence="5 6">
    <name type="scientific">Candidatus Egerieimonas intestinavium</name>
    <dbReference type="NCBI Taxonomy" id="2840777"/>
    <lineage>
        <taxon>Bacteria</taxon>
        <taxon>Bacillati</taxon>
        <taxon>Bacillota</taxon>
        <taxon>Clostridia</taxon>
        <taxon>Lachnospirales</taxon>
        <taxon>Lachnospiraceae</taxon>
        <taxon>Lachnospiraceae incertae sedis</taxon>
        <taxon>Candidatus Egerieimonas</taxon>
    </lineage>
</organism>
<evidence type="ECO:0000313" key="6">
    <source>
        <dbReference type="Proteomes" id="UP000886841"/>
    </source>
</evidence>
<dbReference type="GO" id="GO:0005524">
    <property type="term" value="F:ATP binding"/>
    <property type="evidence" value="ECO:0007669"/>
    <property type="project" value="UniProtKB-KW"/>
</dbReference>
<protein>
    <submittedName>
        <fullName evidence="5">ABC transporter ATP-binding protein</fullName>
    </submittedName>
</protein>
<dbReference type="Gene3D" id="3.40.50.300">
    <property type="entry name" value="P-loop containing nucleotide triphosphate hydrolases"/>
    <property type="match status" value="1"/>
</dbReference>
<dbReference type="PANTHER" id="PTHR45772">
    <property type="entry name" value="CONSERVED COMPONENT OF ABC TRANSPORTER FOR NATURAL AMINO ACIDS-RELATED"/>
    <property type="match status" value="1"/>
</dbReference>
<gene>
    <name evidence="5" type="ORF">IAB98_04240</name>
</gene>
<dbReference type="Proteomes" id="UP000886841">
    <property type="component" value="Unassembled WGS sequence"/>
</dbReference>
<dbReference type="GO" id="GO:0015808">
    <property type="term" value="P:L-alanine transport"/>
    <property type="evidence" value="ECO:0007669"/>
    <property type="project" value="TreeGrafter"/>
</dbReference>
<reference evidence="5" key="2">
    <citation type="journal article" date="2021" name="PeerJ">
        <title>Extensive microbial diversity within the chicken gut microbiome revealed by metagenomics and culture.</title>
        <authorList>
            <person name="Gilroy R."/>
            <person name="Ravi A."/>
            <person name="Getino M."/>
            <person name="Pursley I."/>
            <person name="Horton D.L."/>
            <person name="Alikhan N.F."/>
            <person name="Baker D."/>
            <person name="Gharbi K."/>
            <person name="Hall N."/>
            <person name="Watson M."/>
            <person name="Adriaenssens E.M."/>
            <person name="Foster-Nyarko E."/>
            <person name="Jarju S."/>
            <person name="Secka A."/>
            <person name="Antonio M."/>
            <person name="Oren A."/>
            <person name="Chaudhuri R.R."/>
            <person name="La Ragione R."/>
            <person name="Hildebrand F."/>
            <person name="Pallen M.J."/>
        </authorList>
    </citation>
    <scope>NUCLEOTIDE SEQUENCE</scope>
    <source>
        <strain evidence="5">ChiSxjej1B13-7041</strain>
    </source>
</reference>
<dbReference type="InterPro" id="IPR027417">
    <property type="entry name" value="P-loop_NTPase"/>
</dbReference>
<dbReference type="CDD" id="cd03219">
    <property type="entry name" value="ABC_Mj1267_LivG_branched"/>
    <property type="match status" value="1"/>
</dbReference>
<dbReference type="GO" id="GO:1903806">
    <property type="term" value="P:L-isoleucine import across plasma membrane"/>
    <property type="evidence" value="ECO:0007669"/>
    <property type="project" value="TreeGrafter"/>
</dbReference>
<evidence type="ECO:0000256" key="1">
    <source>
        <dbReference type="ARBA" id="ARBA00022448"/>
    </source>
</evidence>
<dbReference type="Pfam" id="PF00005">
    <property type="entry name" value="ABC_tran"/>
    <property type="match status" value="1"/>
</dbReference>
<dbReference type="InterPro" id="IPR051120">
    <property type="entry name" value="ABC_AA/LPS_Transport"/>
</dbReference>
<sequence length="242" mass="26108">MALLEIKNATKSFGGLKANENITFDVEEGTIVGVVGPNGAGKTTLFNSISRTHDLTSGQIIFDGKDVTKCKAYQVCALGMGRTYQIPQALEDMTVLENITVGALLRHISVFEATEYAKEISEFCGLSGLNEKMASGLNVMQKKRLEIARALAGDPKILLLDETMAGLNGVERDEAIELIRRINKKGITVLMIEHVMKVVMSVSDKVVVIVSGKKLMEGTPKEVTSHPDVINAYLGGGHNADC</sequence>
<dbReference type="GO" id="GO:0005886">
    <property type="term" value="C:plasma membrane"/>
    <property type="evidence" value="ECO:0007669"/>
    <property type="project" value="TreeGrafter"/>
</dbReference>
<dbReference type="InterPro" id="IPR003439">
    <property type="entry name" value="ABC_transporter-like_ATP-bd"/>
</dbReference>
<dbReference type="InterPro" id="IPR032823">
    <property type="entry name" value="BCA_ABC_TP_C"/>
</dbReference>
<dbReference type="EMBL" id="DVHU01000036">
    <property type="protein sequence ID" value="HIR92613.1"/>
    <property type="molecule type" value="Genomic_DNA"/>
</dbReference>
<evidence type="ECO:0000256" key="3">
    <source>
        <dbReference type="ARBA" id="ARBA00022840"/>
    </source>
</evidence>
<evidence type="ECO:0000259" key="4">
    <source>
        <dbReference type="PROSITE" id="PS50893"/>
    </source>
</evidence>
<dbReference type="GO" id="GO:0016887">
    <property type="term" value="F:ATP hydrolysis activity"/>
    <property type="evidence" value="ECO:0007669"/>
    <property type="project" value="InterPro"/>
</dbReference>
<dbReference type="GO" id="GO:0042941">
    <property type="term" value="P:D-alanine transmembrane transport"/>
    <property type="evidence" value="ECO:0007669"/>
    <property type="project" value="TreeGrafter"/>
</dbReference>
<dbReference type="SUPFAM" id="SSF52540">
    <property type="entry name" value="P-loop containing nucleoside triphosphate hydrolases"/>
    <property type="match status" value="1"/>
</dbReference>
<keyword evidence="1" id="KW-0813">Transport</keyword>
<feature type="domain" description="ABC transporter" evidence="4">
    <location>
        <begin position="4"/>
        <end position="236"/>
    </location>
</feature>
<reference evidence="5" key="1">
    <citation type="submission" date="2020-10" db="EMBL/GenBank/DDBJ databases">
        <authorList>
            <person name="Gilroy R."/>
        </authorList>
    </citation>
    <scope>NUCLEOTIDE SEQUENCE</scope>
    <source>
        <strain evidence="5">ChiSxjej1B13-7041</strain>
    </source>
</reference>
<dbReference type="Pfam" id="PF12399">
    <property type="entry name" value="BCA_ABC_TP_C"/>
    <property type="match status" value="1"/>
</dbReference>
<dbReference type="SMART" id="SM00382">
    <property type="entry name" value="AAA"/>
    <property type="match status" value="1"/>
</dbReference>
<dbReference type="PANTHER" id="PTHR45772:SF7">
    <property type="entry name" value="AMINO ACID ABC TRANSPORTER ATP-BINDING PROTEIN"/>
    <property type="match status" value="1"/>
</dbReference>
<proteinExistence type="predicted"/>
<name>A0A9D1EIF2_9FIRM</name>